<accession>A0AAE1L1G3</accession>
<dbReference type="PANTHER" id="PTHR37984:SF5">
    <property type="entry name" value="PROTEIN NYNRIN-LIKE"/>
    <property type="match status" value="1"/>
</dbReference>
<evidence type="ECO:0000256" key="3">
    <source>
        <dbReference type="ARBA" id="ARBA00022722"/>
    </source>
</evidence>
<dbReference type="EMBL" id="JAWQEG010000486">
    <property type="protein sequence ID" value="KAK3889435.1"/>
    <property type="molecule type" value="Genomic_DNA"/>
</dbReference>
<dbReference type="PROSITE" id="PS50878">
    <property type="entry name" value="RT_POL"/>
    <property type="match status" value="1"/>
</dbReference>
<keyword evidence="9" id="KW-1185">Reference proteome</keyword>
<feature type="domain" description="Reverse transcriptase" evidence="7">
    <location>
        <begin position="38"/>
        <end position="215"/>
    </location>
</feature>
<keyword evidence="2" id="KW-0548">Nucleotidyltransferase</keyword>
<keyword evidence="5" id="KW-0378">Hydrolase</keyword>
<dbReference type="Proteomes" id="UP001286313">
    <property type="component" value="Unassembled WGS sequence"/>
</dbReference>
<dbReference type="SUPFAM" id="SSF56672">
    <property type="entry name" value="DNA/RNA polymerases"/>
    <property type="match status" value="1"/>
</dbReference>
<evidence type="ECO:0000256" key="1">
    <source>
        <dbReference type="ARBA" id="ARBA00022679"/>
    </source>
</evidence>
<proteinExistence type="predicted"/>
<evidence type="ECO:0000256" key="4">
    <source>
        <dbReference type="ARBA" id="ARBA00022759"/>
    </source>
</evidence>
<evidence type="ECO:0000313" key="8">
    <source>
        <dbReference type="EMBL" id="KAK3889435.1"/>
    </source>
</evidence>
<dbReference type="PANTHER" id="PTHR37984">
    <property type="entry name" value="PROTEIN CBG26694"/>
    <property type="match status" value="1"/>
</dbReference>
<keyword evidence="1" id="KW-0808">Transferase</keyword>
<sequence length="429" mass="48933">MLLHDVNLLPGTSPIRTSPYRMHPQKREQMRREVDYLLEQGLAIPSHSPWASPCLLVPKEDGQLRLCTDYRRVNAVTVPDAYPLPRVDDLIDEVRQAQFITKIDLLRGYYQIPLTGKARLISAFSTPFGSYEYTVMPFGMRNSPATFQRLMNYLLHGLKGVSVYLDDILIFSEQWQTHMDQITMVLQKLRDAHLTVRMSKTTFAQATVTYLGHEVGQGQVRPKTANISAIVNYPVPTTRKALMRFLGMAGYYRRFCPNFSAAAAPLTRLTSRSTPFCWTEDCQMAFNQLKNYLVQDPILLSPDFTKPFVLQTDASDIAVGAVLLQGKNDLLHPVAYHSAKLTLSQCRYSTIEKKLLAIVNSIKKFECYLYPGTQPLQVYTDHNPLSFLNHNKFSNQRLLRWSLFLQPFNVEVHHIKGSQNSIADALSRI</sequence>
<dbReference type="FunFam" id="3.30.70.270:FF:000115">
    <property type="entry name" value="Polyprotein of retroviral origin, putative"/>
    <property type="match status" value="1"/>
</dbReference>
<evidence type="ECO:0000313" key="9">
    <source>
        <dbReference type="Proteomes" id="UP001286313"/>
    </source>
</evidence>
<dbReference type="GO" id="GO:0004519">
    <property type="term" value="F:endonuclease activity"/>
    <property type="evidence" value="ECO:0007669"/>
    <property type="project" value="UniProtKB-KW"/>
</dbReference>
<keyword evidence="3" id="KW-0540">Nuclease</keyword>
<dbReference type="CDD" id="cd01647">
    <property type="entry name" value="RT_LTR"/>
    <property type="match status" value="1"/>
</dbReference>
<gene>
    <name evidence="8" type="ORF">Pcinc_006571</name>
</gene>
<dbReference type="InterPro" id="IPR041373">
    <property type="entry name" value="RT_RNaseH"/>
</dbReference>
<protein>
    <recommendedName>
        <fullName evidence="7">Reverse transcriptase domain-containing protein</fullName>
    </recommendedName>
</protein>
<dbReference type="GO" id="GO:0003964">
    <property type="term" value="F:RNA-directed DNA polymerase activity"/>
    <property type="evidence" value="ECO:0007669"/>
    <property type="project" value="UniProtKB-KW"/>
</dbReference>
<organism evidence="8 9">
    <name type="scientific">Petrolisthes cinctipes</name>
    <name type="common">Flat porcelain crab</name>
    <dbReference type="NCBI Taxonomy" id="88211"/>
    <lineage>
        <taxon>Eukaryota</taxon>
        <taxon>Metazoa</taxon>
        <taxon>Ecdysozoa</taxon>
        <taxon>Arthropoda</taxon>
        <taxon>Crustacea</taxon>
        <taxon>Multicrustacea</taxon>
        <taxon>Malacostraca</taxon>
        <taxon>Eumalacostraca</taxon>
        <taxon>Eucarida</taxon>
        <taxon>Decapoda</taxon>
        <taxon>Pleocyemata</taxon>
        <taxon>Anomura</taxon>
        <taxon>Galatheoidea</taxon>
        <taxon>Porcellanidae</taxon>
        <taxon>Petrolisthes</taxon>
    </lineage>
</organism>
<dbReference type="GO" id="GO:0016787">
    <property type="term" value="F:hydrolase activity"/>
    <property type="evidence" value="ECO:0007669"/>
    <property type="project" value="UniProtKB-KW"/>
</dbReference>
<dbReference type="FunFam" id="3.10.20.370:FF:000001">
    <property type="entry name" value="Retrovirus-related Pol polyprotein from transposon 17.6-like protein"/>
    <property type="match status" value="1"/>
</dbReference>
<evidence type="ECO:0000259" key="7">
    <source>
        <dbReference type="PROSITE" id="PS50878"/>
    </source>
</evidence>
<evidence type="ECO:0000256" key="5">
    <source>
        <dbReference type="ARBA" id="ARBA00022801"/>
    </source>
</evidence>
<dbReference type="InterPro" id="IPR000477">
    <property type="entry name" value="RT_dom"/>
</dbReference>
<evidence type="ECO:0000256" key="2">
    <source>
        <dbReference type="ARBA" id="ARBA00022695"/>
    </source>
</evidence>
<dbReference type="Gene3D" id="3.10.20.370">
    <property type="match status" value="1"/>
</dbReference>
<dbReference type="InterPro" id="IPR043128">
    <property type="entry name" value="Rev_trsase/Diguanyl_cyclase"/>
</dbReference>
<keyword evidence="6" id="KW-0695">RNA-directed DNA polymerase</keyword>
<dbReference type="InterPro" id="IPR050951">
    <property type="entry name" value="Retrovirus_Pol_polyprotein"/>
</dbReference>
<name>A0AAE1L1G3_PETCI</name>
<reference evidence="8" key="1">
    <citation type="submission" date="2023-10" db="EMBL/GenBank/DDBJ databases">
        <title>Genome assemblies of two species of porcelain crab, Petrolisthes cinctipes and Petrolisthes manimaculis (Anomura: Porcellanidae).</title>
        <authorList>
            <person name="Angst P."/>
        </authorList>
    </citation>
    <scope>NUCLEOTIDE SEQUENCE</scope>
    <source>
        <strain evidence="8">PB745_01</strain>
        <tissue evidence="8">Gill</tissue>
    </source>
</reference>
<dbReference type="Gene3D" id="3.30.70.270">
    <property type="match status" value="2"/>
</dbReference>
<dbReference type="AlphaFoldDB" id="A0AAE1L1G3"/>
<dbReference type="Pfam" id="PF17917">
    <property type="entry name" value="RT_RNaseH"/>
    <property type="match status" value="1"/>
</dbReference>
<evidence type="ECO:0000256" key="6">
    <source>
        <dbReference type="ARBA" id="ARBA00022918"/>
    </source>
</evidence>
<dbReference type="Pfam" id="PF00078">
    <property type="entry name" value="RVT_1"/>
    <property type="match status" value="1"/>
</dbReference>
<dbReference type="Gene3D" id="3.10.10.10">
    <property type="entry name" value="HIV Type 1 Reverse Transcriptase, subunit A, domain 1"/>
    <property type="match status" value="1"/>
</dbReference>
<dbReference type="CDD" id="cd09274">
    <property type="entry name" value="RNase_HI_RT_Ty3"/>
    <property type="match status" value="1"/>
</dbReference>
<dbReference type="InterPro" id="IPR043502">
    <property type="entry name" value="DNA/RNA_pol_sf"/>
</dbReference>
<comment type="caution">
    <text evidence="8">The sequence shown here is derived from an EMBL/GenBank/DDBJ whole genome shotgun (WGS) entry which is preliminary data.</text>
</comment>
<keyword evidence="4" id="KW-0255">Endonuclease</keyword>